<organism evidence="1 2">
    <name type="scientific">Chryseobacterium oryzae</name>
    <dbReference type="NCBI Taxonomy" id="2929799"/>
    <lineage>
        <taxon>Bacteria</taxon>
        <taxon>Pseudomonadati</taxon>
        <taxon>Bacteroidota</taxon>
        <taxon>Flavobacteriia</taxon>
        <taxon>Flavobacteriales</taxon>
        <taxon>Weeksellaceae</taxon>
        <taxon>Chryseobacterium group</taxon>
        <taxon>Chryseobacterium</taxon>
    </lineage>
</organism>
<sequence>MKFRLLFILIFYTSRYFCQDNINNIIEYSYIHDLKTSVEEDSDFLYFDQDKSIYFQYGKANEKIKFEDINNSNFKAELLTYFFINNNSKDYFFLGYKVPPKKILTTDTIPEIKWTINPTKKKKILGYDCLFATAIFRGRSWNAWFTKEIPVSYGPWKLHGLPGLILEAEDSSTAYSFIVKKITLNTQAILNKIFLDYIEEKKKNLISFEEYIKKENIQKRDWFNKILAELPLGTEMQNPILRENDLEVQFEWEKSPEIF</sequence>
<gene>
    <name evidence="1" type="ORF">MTP08_06285</name>
</gene>
<dbReference type="NCBIfam" id="TIGR01200">
    <property type="entry name" value="GLPGLI"/>
    <property type="match status" value="1"/>
</dbReference>
<dbReference type="EMBL" id="CP094529">
    <property type="protein sequence ID" value="UOE39379.1"/>
    <property type="molecule type" value="Genomic_DNA"/>
</dbReference>
<dbReference type="Proteomes" id="UP000831068">
    <property type="component" value="Chromosome"/>
</dbReference>
<evidence type="ECO:0000313" key="2">
    <source>
        <dbReference type="Proteomes" id="UP000831068"/>
    </source>
</evidence>
<dbReference type="RefSeq" id="WP_243577549.1">
    <property type="nucleotide sequence ID" value="NZ_CP094529.1"/>
</dbReference>
<evidence type="ECO:0000313" key="1">
    <source>
        <dbReference type="EMBL" id="UOE39379.1"/>
    </source>
</evidence>
<accession>A0ABY4BJM7</accession>
<dbReference type="InterPro" id="IPR005901">
    <property type="entry name" value="GLPGLI"/>
</dbReference>
<name>A0ABY4BJM7_9FLAO</name>
<keyword evidence="2" id="KW-1185">Reference proteome</keyword>
<protein>
    <submittedName>
        <fullName evidence="1">GLPGLI family protein</fullName>
    </submittedName>
</protein>
<proteinExistence type="predicted"/>
<dbReference type="Pfam" id="PF09697">
    <property type="entry name" value="Porph_ging"/>
    <property type="match status" value="1"/>
</dbReference>
<reference evidence="1 2" key="1">
    <citation type="submission" date="2022-03" db="EMBL/GenBank/DDBJ databases">
        <title>Chryseobacterium sp. isolated from the Andong Sikhe.</title>
        <authorList>
            <person name="Won M."/>
            <person name="Kim S.-J."/>
            <person name="Kwon S.-W."/>
        </authorList>
    </citation>
    <scope>NUCLEOTIDE SEQUENCE [LARGE SCALE GENOMIC DNA]</scope>
    <source>
        <strain evidence="1 2">ADR-1</strain>
    </source>
</reference>